<dbReference type="Proteomes" id="UP001648503">
    <property type="component" value="Unassembled WGS sequence"/>
</dbReference>
<evidence type="ECO:0000313" key="3">
    <source>
        <dbReference type="Proteomes" id="UP001648503"/>
    </source>
</evidence>
<evidence type="ECO:0000256" key="1">
    <source>
        <dbReference type="SAM" id="SignalP"/>
    </source>
</evidence>
<gene>
    <name evidence="2" type="ORF">BASA50_002974</name>
</gene>
<dbReference type="EMBL" id="JAFCIX010000063">
    <property type="protein sequence ID" value="KAH6599631.1"/>
    <property type="molecule type" value="Genomic_DNA"/>
</dbReference>
<keyword evidence="3" id="KW-1185">Reference proteome</keyword>
<keyword evidence="1" id="KW-0732">Signal</keyword>
<evidence type="ECO:0000313" key="2">
    <source>
        <dbReference type="EMBL" id="KAH6599631.1"/>
    </source>
</evidence>
<accession>A0ABQ8FK31</accession>
<organism evidence="2 3">
    <name type="scientific">Batrachochytrium salamandrivorans</name>
    <dbReference type="NCBI Taxonomy" id="1357716"/>
    <lineage>
        <taxon>Eukaryota</taxon>
        <taxon>Fungi</taxon>
        <taxon>Fungi incertae sedis</taxon>
        <taxon>Chytridiomycota</taxon>
        <taxon>Chytridiomycota incertae sedis</taxon>
        <taxon>Chytridiomycetes</taxon>
        <taxon>Rhizophydiales</taxon>
        <taxon>Rhizophydiales incertae sedis</taxon>
        <taxon>Batrachochytrium</taxon>
    </lineage>
</organism>
<protein>
    <recommendedName>
        <fullName evidence="4">Secreted protein</fullName>
    </recommendedName>
</protein>
<proteinExistence type="predicted"/>
<comment type="caution">
    <text evidence="2">The sequence shown here is derived from an EMBL/GenBank/DDBJ whole genome shotgun (WGS) entry which is preliminary data.</text>
</comment>
<name>A0ABQ8FK31_9FUNG</name>
<reference evidence="2 3" key="1">
    <citation type="submission" date="2021-02" db="EMBL/GenBank/DDBJ databases">
        <title>Variation within the Batrachochytrium salamandrivorans European outbreak.</title>
        <authorList>
            <person name="Kelly M."/>
            <person name="Pasmans F."/>
            <person name="Shea T.P."/>
            <person name="Munoz J.F."/>
            <person name="Carranza S."/>
            <person name="Cuomo C.A."/>
            <person name="Martel A."/>
        </authorList>
    </citation>
    <scope>NUCLEOTIDE SEQUENCE [LARGE SCALE GENOMIC DNA]</scope>
    <source>
        <strain evidence="2 3">AMFP18/2</strain>
    </source>
</reference>
<sequence>MQLFHLFSFVVVASYAAALPQPAGLSEKYSNNVDTNLASGLEARSYQPVLNSYKESATLMSLERRANSGSDSSPPPVTAPENRFMDDFDGRDIFDMGIFSEVLASTISEVGDGSTGVFKKGELAIQKIGGDAGDLVAKYIRREAYVNVALLLWSYFQIATVLSTIKSGLGDGQYSKIEPNLVAKIVELKNTLEAGLNAAVDATTKILNEEGTVIENVEKISTSFYSASSACREIFSELKVQLLKFRAGSTLSGHLTEASQSVSWFNIGQFGEHREMMKALRAAFPQ</sequence>
<evidence type="ECO:0008006" key="4">
    <source>
        <dbReference type="Google" id="ProtNLM"/>
    </source>
</evidence>
<feature type="chain" id="PRO_5045358367" description="Secreted protein" evidence="1">
    <location>
        <begin position="19"/>
        <end position="286"/>
    </location>
</feature>
<feature type="signal peptide" evidence="1">
    <location>
        <begin position="1"/>
        <end position="18"/>
    </location>
</feature>